<dbReference type="EMBL" id="JBJKFK010002999">
    <property type="protein sequence ID" value="KAL3310395.1"/>
    <property type="molecule type" value="Genomic_DNA"/>
</dbReference>
<name>A0ABD2PSE2_9PLAT</name>
<evidence type="ECO:0000313" key="7">
    <source>
        <dbReference type="Proteomes" id="UP001626550"/>
    </source>
</evidence>
<evidence type="ECO:0000256" key="2">
    <source>
        <dbReference type="ARBA" id="ARBA00023125"/>
    </source>
</evidence>
<keyword evidence="1" id="KW-0805">Transcription regulation</keyword>
<gene>
    <name evidence="6" type="ORF">Ciccas_011045</name>
</gene>
<reference evidence="6 7" key="1">
    <citation type="submission" date="2024-11" db="EMBL/GenBank/DDBJ databases">
        <title>Adaptive evolution of stress response genes in parasites aligns with host niche diversity.</title>
        <authorList>
            <person name="Hahn C."/>
            <person name="Resl P."/>
        </authorList>
    </citation>
    <scope>NUCLEOTIDE SEQUENCE [LARGE SCALE GENOMIC DNA]</scope>
    <source>
        <strain evidence="6">EGGRZ-B1_66</strain>
        <tissue evidence="6">Body</tissue>
    </source>
</reference>
<dbReference type="PANTHER" id="PTHR21545">
    <property type="entry name" value="TRANSCRIPTION FACTOR MLR1/2"/>
    <property type="match status" value="1"/>
</dbReference>
<organism evidence="6 7">
    <name type="scientific">Cichlidogyrus casuarinus</name>
    <dbReference type="NCBI Taxonomy" id="1844966"/>
    <lineage>
        <taxon>Eukaryota</taxon>
        <taxon>Metazoa</taxon>
        <taxon>Spiralia</taxon>
        <taxon>Lophotrochozoa</taxon>
        <taxon>Platyhelminthes</taxon>
        <taxon>Monogenea</taxon>
        <taxon>Monopisthocotylea</taxon>
        <taxon>Dactylogyridea</taxon>
        <taxon>Ancyrocephalidae</taxon>
        <taxon>Cichlidogyrus</taxon>
    </lineage>
</organism>
<feature type="domain" description="HTH psq-type" evidence="5">
    <location>
        <begin position="146"/>
        <end position="184"/>
    </location>
</feature>
<dbReference type="Proteomes" id="UP001626550">
    <property type="component" value="Unassembled WGS sequence"/>
</dbReference>
<dbReference type="InterPro" id="IPR009057">
    <property type="entry name" value="Homeodomain-like_sf"/>
</dbReference>
<proteinExistence type="predicted"/>
<protein>
    <recommendedName>
        <fullName evidence="5">HTH psq-type domain-containing protein</fullName>
    </recommendedName>
</protein>
<dbReference type="GO" id="GO:0003677">
    <property type="term" value="F:DNA binding"/>
    <property type="evidence" value="ECO:0007669"/>
    <property type="project" value="UniProtKB-KW"/>
</dbReference>
<dbReference type="AlphaFoldDB" id="A0ABD2PSE2"/>
<evidence type="ECO:0000256" key="4">
    <source>
        <dbReference type="ARBA" id="ARBA00023242"/>
    </source>
</evidence>
<dbReference type="Pfam" id="PF05225">
    <property type="entry name" value="HTH_psq"/>
    <property type="match status" value="1"/>
</dbReference>
<dbReference type="SUPFAM" id="SSF46689">
    <property type="entry name" value="Homeodomain-like"/>
    <property type="match status" value="1"/>
</dbReference>
<keyword evidence="4" id="KW-0539">Nucleus</keyword>
<dbReference type="Gene3D" id="1.10.10.60">
    <property type="entry name" value="Homeodomain-like"/>
    <property type="match status" value="1"/>
</dbReference>
<sequence length="397" mass="44389">MPEKGCLQSSALPTRLPTPFELRSAFASPTEYRNLVQKLMRPFQSQDIAESNYNPLAGMILQKLDEVCGSNAMSGLPDQFRRIIQQGVMMRNSMQKQLPLENSVKRQEMFLRAMQSRRGSIEQPVSPVSSTTMSQEKEQQVRQPYTEAELAAAVRAICFGRLGTRRAASVYGIPRSTLRNKICKLNELKRREEERLGGKSISMAEFLQTMVAAETGLHSTVIGGNLQSKSQNAGTYSPGKGSGLSQVASRIASVFQVNCRRSNLVRPTGSIMKDSLNNGKMNPMLSRSKLRFPLNSRMPPSRMMLPLPQRSPELPMASDIPFANPLFLNEFRNQFRCKQNGIDLPEELLKKIPPLMKTMPPQDMKNLPPRPPLNMLSMMHNLSDFLAKSSASAQSKQ</sequence>
<evidence type="ECO:0000256" key="3">
    <source>
        <dbReference type="ARBA" id="ARBA00023163"/>
    </source>
</evidence>
<evidence type="ECO:0000313" key="6">
    <source>
        <dbReference type="EMBL" id="KAL3310395.1"/>
    </source>
</evidence>
<keyword evidence="7" id="KW-1185">Reference proteome</keyword>
<evidence type="ECO:0000256" key="1">
    <source>
        <dbReference type="ARBA" id="ARBA00023015"/>
    </source>
</evidence>
<accession>A0ABD2PSE2</accession>
<evidence type="ECO:0000259" key="5">
    <source>
        <dbReference type="Pfam" id="PF05225"/>
    </source>
</evidence>
<keyword evidence="2" id="KW-0238">DNA-binding</keyword>
<dbReference type="PANTHER" id="PTHR21545:SF13">
    <property type="entry name" value="ECDYSONE-INDUCED PROTEIN 93F, ISOFORM C"/>
    <property type="match status" value="1"/>
</dbReference>
<keyword evidence="3" id="KW-0804">Transcription</keyword>
<comment type="caution">
    <text evidence="6">The sequence shown here is derived from an EMBL/GenBank/DDBJ whole genome shotgun (WGS) entry which is preliminary data.</text>
</comment>
<dbReference type="InterPro" id="IPR007889">
    <property type="entry name" value="HTH_Psq"/>
</dbReference>